<dbReference type="PANTHER" id="PTHR43114:SF6">
    <property type="entry name" value="ADENINE DEAMINASE"/>
    <property type="match status" value="1"/>
</dbReference>
<dbReference type="GO" id="GO:0016814">
    <property type="term" value="F:hydrolase activity, acting on carbon-nitrogen (but not peptide) bonds, in cyclic amidines"/>
    <property type="evidence" value="ECO:0007669"/>
    <property type="project" value="UniProtKB-ARBA"/>
</dbReference>
<protein>
    <submittedName>
        <fullName evidence="7">Adenosine deaminase</fullName>
        <ecNumber evidence="7">3.5.4.4</ecNumber>
    </submittedName>
</protein>
<evidence type="ECO:0000313" key="7">
    <source>
        <dbReference type="EMBL" id="TVO33458.1"/>
    </source>
</evidence>
<dbReference type="EMBL" id="VMKJ01000041">
    <property type="protein sequence ID" value="TVO33458.1"/>
    <property type="molecule type" value="Genomic_DNA"/>
</dbReference>
<evidence type="ECO:0000313" key="8">
    <source>
        <dbReference type="Proteomes" id="UP000319828"/>
    </source>
</evidence>
<evidence type="ECO:0000256" key="1">
    <source>
        <dbReference type="ARBA" id="ARBA00001947"/>
    </source>
</evidence>
<evidence type="ECO:0000256" key="3">
    <source>
        <dbReference type="ARBA" id="ARBA00022723"/>
    </source>
</evidence>
<dbReference type="OrthoDB" id="105475at2"/>
<dbReference type="InterPro" id="IPR032466">
    <property type="entry name" value="Metal_Hydrolase"/>
</dbReference>
<comment type="similarity">
    <text evidence="2">Belongs to the metallo-dependent hydrolases superfamily. Adenosine and AMP deaminases family.</text>
</comment>
<dbReference type="Proteomes" id="UP000319828">
    <property type="component" value="Unassembled WGS sequence"/>
</dbReference>
<evidence type="ECO:0000256" key="2">
    <source>
        <dbReference type="ARBA" id="ARBA00006676"/>
    </source>
</evidence>
<accession>A0A557NYI6</accession>
<dbReference type="RefSeq" id="WP_144388948.1">
    <property type="nucleotide sequence ID" value="NZ_CANNCB010000045.1"/>
</dbReference>
<proteinExistence type="inferred from homology"/>
<keyword evidence="5" id="KW-0862">Zinc</keyword>
<evidence type="ECO:0000256" key="4">
    <source>
        <dbReference type="ARBA" id="ARBA00022801"/>
    </source>
</evidence>
<comment type="caution">
    <text evidence="7">The sequence shown here is derived from an EMBL/GenBank/DDBJ whole genome shotgun (WGS) entry which is preliminary data.</text>
</comment>
<dbReference type="SUPFAM" id="SSF51556">
    <property type="entry name" value="Metallo-dependent hydrolases"/>
    <property type="match status" value="1"/>
</dbReference>
<dbReference type="GO" id="GO:0046872">
    <property type="term" value="F:metal ion binding"/>
    <property type="evidence" value="ECO:0007669"/>
    <property type="project" value="UniProtKB-KW"/>
</dbReference>
<comment type="cofactor">
    <cofactor evidence="1">
        <name>Zn(2+)</name>
        <dbReference type="ChEBI" id="CHEBI:29105"/>
    </cofactor>
</comment>
<organism evidence="7 8">
    <name type="scientific">Vibrio algivorus</name>
    <dbReference type="NCBI Taxonomy" id="1667024"/>
    <lineage>
        <taxon>Bacteria</taxon>
        <taxon>Pseudomonadati</taxon>
        <taxon>Pseudomonadota</taxon>
        <taxon>Gammaproteobacteria</taxon>
        <taxon>Vibrionales</taxon>
        <taxon>Vibrionaceae</taxon>
        <taxon>Vibrio</taxon>
    </lineage>
</organism>
<dbReference type="GO" id="GO:0019239">
    <property type="term" value="F:deaminase activity"/>
    <property type="evidence" value="ECO:0007669"/>
    <property type="project" value="InterPro"/>
</dbReference>
<dbReference type="Pfam" id="PF00962">
    <property type="entry name" value="A_deaminase"/>
    <property type="match status" value="1"/>
</dbReference>
<dbReference type="Gene3D" id="3.20.20.140">
    <property type="entry name" value="Metal-dependent hydrolases"/>
    <property type="match status" value="1"/>
</dbReference>
<evidence type="ECO:0000256" key="5">
    <source>
        <dbReference type="ARBA" id="ARBA00022833"/>
    </source>
</evidence>
<reference evidence="7 8" key="1">
    <citation type="submission" date="2019-07" db="EMBL/GenBank/DDBJ databases">
        <title>The draft genome sequence of Vibrio algivorus M1486.</title>
        <authorList>
            <person name="Meng X."/>
        </authorList>
    </citation>
    <scope>NUCLEOTIDE SEQUENCE [LARGE SCALE GENOMIC DNA]</scope>
    <source>
        <strain evidence="7 8">M1486</strain>
    </source>
</reference>
<evidence type="ECO:0000259" key="6">
    <source>
        <dbReference type="Pfam" id="PF00962"/>
    </source>
</evidence>
<dbReference type="InterPro" id="IPR001365">
    <property type="entry name" value="A_deaminase_dom"/>
</dbReference>
<dbReference type="NCBIfam" id="TIGR01430">
    <property type="entry name" value="aden_deam"/>
    <property type="match status" value="1"/>
</dbReference>
<gene>
    <name evidence="7" type="primary">add</name>
    <name evidence="7" type="ORF">FOF44_15405</name>
</gene>
<dbReference type="PANTHER" id="PTHR43114">
    <property type="entry name" value="ADENINE DEAMINASE"/>
    <property type="match status" value="1"/>
</dbReference>
<keyword evidence="3" id="KW-0479">Metal-binding</keyword>
<feature type="domain" description="Adenosine deaminase" evidence="6">
    <location>
        <begin position="6"/>
        <end position="348"/>
    </location>
</feature>
<dbReference type="InterPro" id="IPR006330">
    <property type="entry name" value="Ado/ade_deaminase"/>
</dbReference>
<sequence length="382" mass="42933">MTATLPKVILHEHIEGSVTPEMALILAKKHGVSLPDDFLYADGAYDKAEFPNGRYQYDETDFGEFVKAYDVVADLVRDADDYYLIMKDYLSRNAQQGMIYCEMITSAFHLCCEEDANGTVSLNADKYHEFMDGIERAINEVKDEYGTETRLQGCGVRHLSLEHLDLSVDFIAQNPREVVTGFNIAGNEMAGEFEDFIYVHELVDNIPLPKSYHAGEIRGPESIRDALKFGAKRIGHGIAAIKDDALIEQLIAENITLEVAPTSNRILVTEFEQKLDNHPLRRLYEKGVRLSINTDDAGLFGTDVAKEYHIAQTAFGFNRVELLDVTLCALEAAFVSDEVKQGLIDKTYQAFTEQDWRDLEVHAAGLADGALKARLQNRLHYK</sequence>
<dbReference type="AlphaFoldDB" id="A0A557NYI6"/>
<name>A0A557NYI6_9VIBR</name>
<dbReference type="EC" id="3.5.4.4" evidence="7"/>
<keyword evidence="4 7" id="KW-0378">Hydrolase</keyword>